<organism evidence="1 2">
    <name type="scientific">Fructobacillus fructosus</name>
    <dbReference type="NCBI Taxonomy" id="1631"/>
    <lineage>
        <taxon>Bacteria</taxon>
        <taxon>Bacillati</taxon>
        <taxon>Bacillota</taxon>
        <taxon>Bacilli</taxon>
        <taxon>Lactobacillales</taxon>
        <taxon>Lactobacillaceae</taxon>
        <taxon>Fructobacillus</taxon>
    </lineage>
</organism>
<evidence type="ECO:0000313" key="1">
    <source>
        <dbReference type="EMBL" id="CAK1241310.1"/>
    </source>
</evidence>
<dbReference type="EMBL" id="CAUZLR010000005">
    <property type="protein sequence ID" value="CAK1241310.1"/>
    <property type="molecule type" value="Genomic_DNA"/>
</dbReference>
<protein>
    <submittedName>
        <fullName evidence="1">Diacylglycerol kinase family (LCB5)</fullName>
    </submittedName>
</protein>
<keyword evidence="1" id="KW-0808">Transferase</keyword>
<reference evidence="1 2" key="1">
    <citation type="submission" date="2023-10" db="EMBL/GenBank/DDBJ databases">
        <authorList>
            <person name="Botero Cardona J."/>
        </authorList>
    </citation>
    <scope>NUCLEOTIDE SEQUENCE [LARGE SCALE GENOMIC DNA]</scope>
    <source>
        <strain evidence="1 2">R-54839</strain>
    </source>
</reference>
<proteinExistence type="predicted"/>
<comment type="caution">
    <text evidence="1">The sequence shown here is derived from an EMBL/GenBank/DDBJ whole genome shotgun (WGS) entry which is preliminary data.</text>
</comment>
<evidence type="ECO:0000313" key="2">
    <source>
        <dbReference type="Proteomes" id="UP001314261"/>
    </source>
</evidence>
<dbReference type="Proteomes" id="UP001314261">
    <property type="component" value="Unassembled WGS sequence"/>
</dbReference>
<keyword evidence="1" id="KW-0418">Kinase</keyword>
<sequence length="311" mass="35246">MPNQAHFFLDTELFHGKNKNAILDQIQGELTTANLSVSFSKSRPHHSLYQAAKLVATNRRYKEDQSPIVVIGNEASVNAVLNAFLTANPSKRRPLLAINPDVKHRSVHELIHIIVSSLAKMTIQERPLAAISGEVPNVGTLYFFDTLQVGPDFSALLPDFQQKVIWKKAWEQLLSFWGYLSRSQDRIFFSWTLRQGTDYQHNAKTLGLQIRLVDLPGQSPFMVRMVNQVAFPKILWTYLQGKKGRQNPSRRGFITFSLAEQADFHIRDLQSPKLDGSLLKAGAYSFTLKMAGSYPLIQATTNHQKKNEKKN</sequence>
<dbReference type="RefSeq" id="WP_187753445.1">
    <property type="nucleotide sequence ID" value="NZ_CAUZLK010000002.1"/>
</dbReference>
<gene>
    <name evidence="1" type="ORF">R54839_PPFHFPJH_00907</name>
</gene>
<keyword evidence="2" id="KW-1185">Reference proteome</keyword>
<accession>A0ABM9MUL1</accession>
<dbReference type="GO" id="GO:0016301">
    <property type="term" value="F:kinase activity"/>
    <property type="evidence" value="ECO:0007669"/>
    <property type="project" value="UniProtKB-KW"/>
</dbReference>
<name>A0ABM9MUL1_9LACO</name>